<gene>
    <name evidence="2" type="primary">HaOG200443</name>
    <name evidence="2" type="ORF">B5X24_HaOG200443</name>
</gene>
<dbReference type="AlphaFoldDB" id="A0A2W1B259"/>
<dbReference type="PROSITE" id="PS00134">
    <property type="entry name" value="TRYPSIN_HIS"/>
    <property type="match status" value="1"/>
</dbReference>
<dbReference type="Proteomes" id="UP000249218">
    <property type="component" value="Unassembled WGS sequence"/>
</dbReference>
<dbReference type="EMBL" id="KZ150429">
    <property type="protein sequence ID" value="PZC70912.1"/>
    <property type="molecule type" value="Genomic_DNA"/>
</dbReference>
<dbReference type="PANTHER" id="PTHR24260:SF147">
    <property type="entry name" value="EG:BACR7A4.3 PROTEIN-RELATED"/>
    <property type="match status" value="1"/>
</dbReference>
<dbReference type="PANTHER" id="PTHR24260">
    <property type="match status" value="1"/>
</dbReference>
<dbReference type="Pfam" id="PF00089">
    <property type="entry name" value="Trypsin"/>
    <property type="match status" value="1"/>
</dbReference>
<dbReference type="InterPro" id="IPR018114">
    <property type="entry name" value="TRYPSIN_HIS"/>
</dbReference>
<sequence>MYQGRGNSFEQSRSPNGPWPCWAPLGRRRVSIRHQCFWNGMLGKCTKILDCRSAKGAIRRKIHPPICSFEGVNPIVCCIECEQTHSNQVSEYDIDSRFNESSSKARNYCLKYLAKLSYPCRFVPRYLPEEKVDPERNCYQEEPSLEDDGTTKSFEDYISTTESSGLLFLNRYFYQPLPPISFGFDARRSQFPHMALLGYGEEMKTAQWLCGGSVISERYILTAAHCISSPAA</sequence>
<dbReference type="InterPro" id="IPR043504">
    <property type="entry name" value="Peptidase_S1_PA_chymotrypsin"/>
</dbReference>
<dbReference type="InterPro" id="IPR051333">
    <property type="entry name" value="CLIP_Serine_Protease"/>
</dbReference>
<evidence type="ECO:0000313" key="3">
    <source>
        <dbReference type="Proteomes" id="UP000249218"/>
    </source>
</evidence>
<protein>
    <recommendedName>
        <fullName evidence="1">Peptidase S1 domain-containing protein</fullName>
    </recommendedName>
</protein>
<feature type="domain" description="Peptidase S1" evidence="1">
    <location>
        <begin position="182"/>
        <end position="229"/>
    </location>
</feature>
<reference evidence="2 3" key="1">
    <citation type="journal article" date="2017" name="BMC Biol.">
        <title>Genomic innovations, transcriptional plasticity and gene loss underlying the evolution and divergence of two highly polyphagous and invasive Helicoverpa pest species.</title>
        <authorList>
            <person name="Pearce S.L."/>
            <person name="Clarke D.F."/>
            <person name="East P.D."/>
            <person name="Elfekih S."/>
            <person name="Gordon K.H."/>
            <person name="Jermiin L.S."/>
            <person name="McGaughran A."/>
            <person name="Oakeshott J.G."/>
            <person name="Papanikolaou A."/>
            <person name="Perera O.P."/>
            <person name="Rane R.V."/>
            <person name="Richards S."/>
            <person name="Tay W.T."/>
            <person name="Walsh T.K."/>
            <person name="Anderson A."/>
            <person name="Anderson C.J."/>
            <person name="Asgari S."/>
            <person name="Board P.G."/>
            <person name="Bretschneider A."/>
            <person name="Campbell P.M."/>
            <person name="Chertemps T."/>
            <person name="Christeller J.T."/>
            <person name="Coppin C.W."/>
            <person name="Downes S.J."/>
            <person name="Duan G."/>
            <person name="Farnsworth C.A."/>
            <person name="Good R.T."/>
            <person name="Han L.B."/>
            <person name="Han Y.C."/>
            <person name="Hatje K."/>
            <person name="Horne I."/>
            <person name="Huang Y.P."/>
            <person name="Hughes D.S."/>
            <person name="Jacquin-Joly E."/>
            <person name="James W."/>
            <person name="Jhangiani S."/>
            <person name="Kollmar M."/>
            <person name="Kuwar S.S."/>
            <person name="Li S."/>
            <person name="Liu N.Y."/>
            <person name="Maibeche M.T."/>
            <person name="Miller J.R."/>
            <person name="Montagne N."/>
            <person name="Perry T."/>
            <person name="Qu J."/>
            <person name="Song S.V."/>
            <person name="Sutton G.G."/>
            <person name="Vogel H."/>
            <person name="Walenz B.P."/>
            <person name="Xu W."/>
            <person name="Zhang H.J."/>
            <person name="Zou Z."/>
            <person name="Batterham P."/>
            <person name="Edwards O.R."/>
            <person name="Feyereisen R."/>
            <person name="Gibbs R.A."/>
            <person name="Heckel D.G."/>
            <person name="McGrath A."/>
            <person name="Robin C."/>
            <person name="Scherer S.E."/>
            <person name="Worley K.C."/>
            <person name="Wu Y.D."/>
        </authorList>
    </citation>
    <scope>NUCLEOTIDE SEQUENCE [LARGE SCALE GENOMIC DNA]</scope>
    <source>
        <strain evidence="2">Harm_GR_Male_#8</strain>
        <tissue evidence="2">Whole organism</tissue>
    </source>
</reference>
<dbReference type="GO" id="GO:0006508">
    <property type="term" value="P:proteolysis"/>
    <property type="evidence" value="ECO:0007669"/>
    <property type="project" value="InterPro"/>
</dbReference>
<keyword evidence="3" id="KW-1185">Reference proteome</keyword>
<dbReference type="SUPFAM" id="SSF50494">
    <property type="entry name" value="Trypsin-like serine proteases"/>
    <property type="match status" value="1"/>
</dbReference>
<evidence type="ECO:0000259" key="1">
    <source>
        <dbReference type="Pfam" id="PF00089"/>
    </source>
</evidence>
<name>A0A2W1B259_HELAM</name>
<dbReference type="Gene3D" id="2.40.10.10">
    <property type="entry name" value="Trypsin-like serine proteases"/>
    <property type="match status" value="1"/>
</dbReference>
<accession>A0A2W1B259</accession>
<dbReference type="InterPro" id="IPR001254">
    <property type="entry name" value="Trypsin_dom"/>
</dbReference>
<proteinExistence type="predicted"/>
<dbReference type="GO" id="GO:0004252">
    <property type="term" value="F:serine-type endopeptidase activity"/>
    <property type="evidence" value="ECO:0007669"/>
    <property type="project" value="InterPro"/>
</dbReference>
<dbReference type="OrthoDB" id="5775647at2759"/>
<evidence type="ECO:0000313" key="2">
    <source>
        <dbReference type="EMBL" id="PZC70912.1"/>
    </source>
</evidence>
<organism evidence="2 3">
    <name type="scientific">Helicoverpa armigera</name>
    <name type="common">Cotton bollworm</name>
    <name type="synonym">Heliothis armigera</name>
    <dbReference type="NCBI Taxonomy" id="29058"/>
    <lineage>
        <taxon>Eukaryota</taxon>
        <taxon>Metazoa</taxon>
        <taxon>Ecdysozoa</taxon>
        <taxon>Arthropoda</taxon>
        <taxon>Hexapoda</taxon>
        <taxon>Insecta</taxon>
        <taxon>Pterygota</taxon>
        <taxon>Neoptera</taxon>
        <taxon>Endopterygota</taxon>
        <taxon>Lepidoptera</taxon>
        <taxon>Glossata</taxon>
        <taxon>Ditrysia</taxon>
        <taxon>Noctuoidea</taxon>
        <taxon>Noctuidae</taxon>
        <taxon>Heliothinae</taxon>
        <taxon>Helicoverpa</taxon>
    </lineage>
</organism>
<dbReference type="InterPro" id="IPR009003">
    <property type="entry name" value="Peptidase_S1_PA"/>
</dbReference>